<organism evidence="2 3">
    <name type="scientific">Empedobacter brevis</name>
    <dbReference type="NCBI Taxonomy" id="247"/>
    <lineage>
        <taxon>Bacteria</taxon>
        <taxon>Pseudomonadati</taxon>
        <taxon>Bacteroidota</taxon>
        <taxon>Flavobacteriia</taxon>
        <taxon>Flavobacteriales</taxon>
        <taxon>Weeksellaceae</taxon>
        <taxon>Empedobacter</taxon>
    </lineage>
</organism>
<dbReference type="EMBL" id="JACAGJ010000014">
    <property type="protein sequence ID" value="MDM1074310.1"/>
    <property type="molecule type" value="Genomic_DNA"/>
</dbReference>
<evidence type="ECO:0008006" key="4">
    <source>
        <dbReference type="Google" id="ProtNLM"/>
    </source>
</evidence>
<evidence type="ECO:0000313" key="3">
    <source>
        <dbReference type="Proteomes" id="UP001170959"/>
    </source>
</evidence>
<dbReference type="Proteomes" id="UP001170959">
    <property type="component" value="Unassembled WGS sequence"/>
</dbReference>
<gene>
    <name evidence="2" type="ORF">HX001_17640</name>
</gene>
<name>A0AAJ1QHW1_9FLAO</name>
<keyword evidence="1" id="KW-0812">Transmembrane</keyword>
<reference evidence="2" key="2">
    <citation type="journal article" date="2022" name="Sci. Total Environ.">
        <title>Prevalence, transmission, and molecular epidemiology of tet(X)-positive bacteria among humans, animals, and environmental niches in China: An epidemiological, and genomic-based study.</title>
        <authorList>
            <person name="Dong N."/>
            <person name="Zeng Y."/>
            <person name="Cai C."/>
            <person name="Sun C."/>
            <person name="Lu J."/>
            <person name="Liu C."/>
            <person name="Zhou H."/>
            <person name="Sun Q."/>
            <person name="Shu L."/>
            <person name="Wang H."/>
            <person name="Wang Y."/>
            <person name="Wang S."/>
            <person name="Wu C."/>
            <person name="Chan E.W."/>
            <person name="Chen G."/>
            <person name="Shen Z."/>
            <person name="Chen S."/>
            <person name="Zhang R."/>
        </authorList>
    </citation>
    <scope>NUCLEOTIDE SEQUENCE</scope>
    <source>
        <strain evidence="2">R655-4</strain>
    </source>
</reference>
<proteinExistence type="predicted"/>
<feature type="transmembrane region" description="Helical" evidence="1">
    <location>
        <begin position="23"/>
        <end position="46"/>
    </location>
</feature>
<reference evidence="2" key="1">
    <citation type="submission" date="2020-06" db="EMBL/GenBank/DDBJ databases">
        <authorList>
            <person name="Dong N."/>
        </authorList>
    </citation>
    <scope>NUCLEOTIDE SEQUENCE</scope>
    <source>
        <strain evidence="2">R655-4</strain>
    </source>
</reference>
<comment type="caution">
    <text evidence="2">The sequence shown here is derived from an EMBL/GenBank/DDBJ whole genome shotgun (WGS) entry which is preliminary data.</text>
</comment>
<keyword evidence="1" id="KW-1133">Transmembrane helix</keyword>
<evidence type="ECO:0000256" key="1">
    <source>
        <dbReference type="SAM" id="Phobius"/>
    </source>
</evidence>
<dbReference type="InterPro" id="IPR014807">
    <property type="entry name" value="Coa1"/>
</dbReference>
<keyword evidence="1" id="KW-0472">Membrane</keyword>
<dbReference type="Pfam" id="PF08695">
    <property type="entry name" value="Coa1"/>
    <property type="match status" value="1"/>
</dbReference>
<dbReference type="RefSeq" id="WP_159154810.1">
    <property type="nucleotide sequence ID" value="NZ_CP013210.1"/>
</dbReference>
<accession>A0AAJ1QHW1</accession>
<sequence>MEENQFDNQLLPKENWFKRNWKWVVPVGCLSFIILFIGLIIGGAFWGISKITSDSDVTKHAINIINQNPEIQQKLGTNIETDGMFSGNISITNNTGEADISVPLKGTKGDRKGYYCRKKRI</sequence>
<evidence type="ECO:0000313" key="2">
    <source>
        <dbReference type="EMBL" id="MDM1074310.1"/>
    </source>
</evidence>
<dbReference type="AlphaFoldDB" id="A0AAJ1QHW1"/>
<protein>
    <recommendedName>
        <fullName evidence="4">Cytochrome oxidase complex assembly protein 1</fullName>
    </recommendedName>
</protein>